<evidence type="ECO:0000256" key="3">
    <source>
        <dbReference type="ARBA" id="ARBA00013190"/>
    </source>
</evidence>
<dbReference type="InterPro" id="IPR013154">
    <property type="entry name" value="ADH-like_N"/>
</dbReference>
<evidence type="ECO:0000256" key="7">
    <source>
        <dbReference type="ARBA" id="ARBA00023027"/>
    </source>
</evidence>
<evidence type="ECO:0000256" key="4">
    <source>
        <dbReference type="ARBA" id="ARBA00022723"/>
    </source>
</evidence>
<keyword evidence="6" id="KW-0560">Oxidoreductase</keyword>
<dbReference type="PANTHER" id="PTHR42940">
    <property type="entry name" value="ALCOHOL DEHYDROGENASE 1-RELATED"/>
    <property type="match status" value="1"/>
</dbReference>
<reference evidence="11" key="1">
    <citation type="submission" date="2022-11" db="UniProtKB">
        <authorList>
            <consortium name="WormBaseParasite"/>
        </authorList>
    </citation>
    <scope>IDENTIFICATION</scope>
</reference>
<dbReference type="InterPro" id="IPR013149">
    <property type="entry name" value="ADH-like_C"/>
</dbReference>
<dbReference type="EC" id="1.1.1.1" evidence="3"/>
<keyword evidence="7" id="KW-0520">NAD</keyword>
<dbReference type="Pfam" id="PF08240">
    <property type="entry name" value="ADH_N"/>
    <property type="match status" value="1"/>
</dbReference>
<dbReference type="SMART" id="SM00829">
    <property type="entry name" value="PKS_ER"/>
    <property type="match status" value="1"/>
</dbReference>
<name>A0A914PKK7_9BILA</name>
<dbReference type="SUPFAM" id="SSF51735">
    <property type="entry name" value="NAD(P)-binding Rossmann-fold domains"/>
    <property type="match status" value="1"/>
</dbReference>
<dbReference type="GO" id="GO:0008270">
    <property type="term" value="F:zinc ion binding"/>
    <property type="evidence" value="ECO:0007669"/>
    <property type="project" value="InterPro"/>
</dbReference>
<evidence type="ECO:0000259" key="9">
    <source>
        <dbReference type="SMART" id="SM00829"/>
    </source>
</evidence>
<comment type="similarity">
    <text evidence="2 8">Belongs to the zinc-containing alcohol dehydrogenase family.</text>
</comment>
<evidence type="ECO:0000313" key="11">
    <source>
        <dbReference type="WBParaSite" id="PDA_v2.g15294.t1"/>
    </source>
</evidence>
<keyword evidence="10" id="KW-1185">Reference proteome</keyword>
<dbReference type="InterPro" id="IPR036291">
    <property type="entry name" value="NAD(P)-bd_dom_sf"/>
</dbReference>
<dbReference type="FunFam" id="3.40.50.720:FF:000039">
    <property type="entry name" value="Alcohol dehydrogenase AdhP"/>
    <property type="match status" value="1"/>
</dbReference>
<dbReference type="InterPro" id="IPR002328">
    <property type="entry name" value="ADH_Zn_CS"/>
</dbReference>
<evidence type="ECO:0000256" key="6">
    <source>
        <dbReference type="ARBA" id="ARBA00023002"/>
    </source>
</evidence>
<dbReference type="Gene3D" id="3.90.180.10">
    <property type="entry name" value="Medium-chain alcohol dehydrogenases, catalytic domain"/>
    <property type="match status" value="1"/>
</dbReference>
<dbReference type="SUPFAM" id="SSF50129">
    <property type="entry name" value="GroES-like"/>
    <property type="match status" value="1"/>
</dbReference>
<evidence type="ECO:0000313" key="10">
    <source>
        <dbReference type="Proteomes" id="UP000887578"/>
    </source>
</evidence>
<dbReference type="AlphaFoldDB" id="A0A914PKK7"/>
<evidence type="ECO:0000256" key="2">
    <source>
        <dbReference type="ARBA" id="ARBA00008072"/>
    </source>
</evidence>
<dbReference type="InterPro" id="IPR020843">
    <property type="entry name" value="ER"/>
</dbReference>
<dbReference type="WBParaSite" id="PDA_v2.g15294.t1">
    <property type="protein sequence ID" value="PDA_v2.g15294.t1"/>
    <property type="gene ID" value="PDA_v2.g15294"/>
</dbReference>
<dbReference type="GO" id="GO:0005737">
    <property type="term" value="C:cytoplasm"/>
    <property type="evidence" value="ECO:0007669"/>
    <property type="project" value="TreeGrafter"/>
</dbReference>
<feature type="domain" description="Enoyl reductase (ER)" evidence="9">
    <location>
        <begin position="19"/>
        <end position="348"/>
    </location>
</feature>
<organism evidence="10 11">
    <name type="scientific">Panagrolaimus davidi</name>
    <dbReference type="NCBI Taxonomy" id="227884"/>
    <lineage>
        <taxon>Eukaryota</taxon>
        <taxon>Metazoa</taxon>
        <taxon>Ecdysozoa</taxon>
        <taxon>Nematoda</taxon>
        <taxon>Chromadorea</taxon>
        <taxon>Rhabditida</taxon>
        <taxon>Tylenchina</taxon>
        <taxon>Panagrolaimomorpha</taxon>
        <taxon>Panagrolaimoidea</taxon>
        <taxon>Panagrolaimidae</taxon>
        <taxon>Panagrolaimus</taxon>
    </lineage>
</organism>
<keyword evidence="4 8" id="KW-0479">Metal-binding</keyword>
<dbReference type="Proteomes" id="UP000887578">
    <property type="component" value="Unplaced"/>
</dbReference>
<dbReference type="PANTHER" id="PTHR42940:SF3">
    <property type="entry name" value="ALCOHOL DEHYDROGENASE 1-RELATED"/>
    <property type="match status" value="1"/>
</dbReference>
<evidence type="ECO:0000256" key="1">
    <source>
        <dbReference type="ARBA" id="ARBA00001947"/>
    </source>
</evidence>
<keyword evidence="5 8" id="KW-0862">Zinc</keyword>
<accession>A0A914PKK7</accession>
<dbReference type="CDD" id="cd08297">
    <property type="entry name" value="CAD3"/>
    <property type="match status" value="1"/>
</dbReference>
<dbReference type="GO" id="GO:0004022">
    <property type="term" value="F:alcohol dehydrogenase (NAD+) activity"/>
    <property type="evidence" value="ECO:0007669"/>
    <property type="project" value="UniProtKB-EC"/>
</dbReference>
<proteinExistence type="inferred from homology"/>
<protein>
    <recommendedName>
        <fullName evidence="3">alcohol dehydrogenase</fullName>
        <ecNumber evidence="3">1.1.1.1</ecNumber>
    </recommendedName>
</protein>
<sequence>MTELNIPKTQRGLICDEVGSALKVREIPVPEPGPDELLVKIHFSGVCHSDMHIWLGEVPIKFPSPPAVGGHEGSGVVVKIGENVTNFKVGDRAGVKWINGTCLNCDKCKLGFEESCASTLTTGGTRNGTFQEYALIKASEAPHIPDNVDMAKVAPVLCAGLTVYRALKDTNVRAGQIVAITGAGGGLGSMAIQYAKAMGMRVLALDIGPEKEKHCKKLGAEFFVDPTVEANVVEKVLTLTKGGPHGVVHIATSEKPLEDAFKYVRTRGTIVIVSLPKDATLVTDIFSLVLRVITIKGSYVGSRADMDEAIDFFARGLIDIPIEIYALEDIPKVYDRLHKGDIRGRIVIDLSK</sequence>
<dbReference type="Gene3D" id="3.40.50.720">
    <property type="entry name" value="NAD(P)-binding Rossmann-like Domain"/>
    <property type="match status" value="1"/>
</dbReference>
<evidence type="ECO:0000256" key="8">
    <source>
        <dbReference type="RuleBase" id="RU361277"/>
    </source>
</evidence>
<dbReference type="PROSITE" id="PS00059">
    <property type="entry name" value="ADH_ZINC"/>
    <property type="match status" value="1"/>
</dbReference>
<dbReference type="Pfam" id="PF00107">
    <property type="entry name" value="ADH_zinc_N"/>
    <property type="match status" value="1"/>
</dbReference>
<dbReference type="InterPro" id="IPR011032">
    <property type="entry name" value="GroES-like_sf"/>
</dbReference>
<comment type="cofactor">
    <cofactor evidence="1 8">
        <name>Zn(2+)</name>
        <dbReference type="ChEBI" id="CHEBI:29105"/>
    </cofactor>
</comment>
<evidence type="ECO:0000256" key="5">
    <source>
        <dbReference type="ARBA" id="ARBA00022833"/>
    </source>
</evidence>